<dbReference type="Proteomes" id="UP000218334">
    <property type="component" value="Unassembled WGS sequence"/>
</dbReference>
<gene>
    <name evidence="3" type="ORF">ARMSODRAFT_900707</name>
    <name evidence="2" type="ORF">ARMSODRAFT_900728</name>
</gene>
<feature type="domain" description="Retrovirus-related Pol polyprotein from transposon TNT 1-94-like beta-barrel" evidence="1">
    <location>
        <begin position="1"/>
        <end position="74"/>
    </location>
</feature>
<dbReference type="AlphaFoldDB" id="A0A2H3AGX8"/>
<feature type="non-terminal residue" evidence="2">
    <location>
        <position position="167"/>
    </location>
</feature>
<accession>A0A2H3AGX8</accession>
<dbReference type="STRING" id="1076256.A0A2H3AGX8"/>
<protein>
    <recommendedName>
        <fullName evidence="1">Retrovirus-related Pol polyprotein from transposon TNT 1-94-like beta-barrel domain-containing protein</fullName>
    </recommendedName>
</protein>
<keyword evidence="4" id="KW-1185">Reference proteome</keyword>
<evidence type="ECO:0000259" key="1">
    <source>
        <dbReference type="Pfam" id="PF22936"/>
    </source>
</evidence>
<dbReference type="Pfam" id="PF22936">
    <property type="entry name" value="Pol_BBD"/>
    <property type="match status" value="1"/>
</dbReference>
<evidence type="ECO:0000313" key="2">
    <source>
        <dbReference type="EMBL" id="PBK58195.1"/>
    </source>
</evidence>
<evidence type="ECO:0000313" key="3">
    <source>
        <dbReference type="EMBL" id="PBK58196.1"/>
    </source>
</evidence>
<dbReference type="InterPro" id="IPR054722">
    <property type="entry name" value="PolX-like_BBD"/>
</dbReference>
<proteinExistence type="predicted"/>
<reference evidence="2" key="2">
    <citation type="journal article" date="2017" name="Nat. Ecol. Evol.">
        <title>Lineage-specific genetic innovations streamline the genomes of Armillaria species to pathogenesis.</title>
        <authorList>
            <consortium name="DOE Joint Genome Institute"/>
            <person name="Sipos G."/>
            <person name="Prasanna A.N."/>
            <person name="Walter M.C."/>
            <person name="O'Connor E."/>
            <person name="Balint B."/>
            <person name="Krizsan K."/>
            <person name="Kiss B."/>
            <person name="Hess J."/>
            <person name="Varga T."/>
            <person name="Slot J."/>
            <person name="Riley R."/>
            <person name="Boka B."/>
            <person name="Rigling D."/>
            <person name="Barry K."/>
            <person name="Lee J."/>
            <person name="Mihaltcheva S."/>
            <person name="LaButti K."/>
            <person name="Lipzen A."/>
            <person name="Waldron R."/>
            <person name="Moloney N.M."/>
            <person name="Sperisen C."/>
            <person name="Kredics L."/>
            <person name="Vagvolgyi C."/>
            <person name="Patrignani A."/>
            <person name="Fitzpatrick D."/>
            <person name="Nagy I."/>
            <person name="Doyle S."/>
            <person name="Anderson J."/>
            <person name="Grigoriev I.V."/>
            <person name="Guldener U."/>
            <person name="Munsterkotter M."/>
            <person name="Nagy L.G."/>
        </authorList>
    </citation>
    <scope>NUCLEOTIDE SEQUENCE [LARGE SCALE GENOMIC DNA]</scope>
    <source>
        <strain evidence="2">28-4</strain>
    </source>
</reference>
<evidence type="ECO:0000313" key="4">
    <source>
        <dbReference type="Proteomes" id="UP000218334"/>
    </source>
</evidence>
<sequence>MTPHRHWFNVYSPHVVPIRLADNTVIYSEGIGTVVLEPEVEGEKSTVVELLDTLHVPALRNNLLSPYHLTREKGFKISITGSDVTFRQDDKVQFTATVNDNNIGYVNATTRSFSESANSSSTSTCPMDDTLWHKQCCHRNIDTIRRMHAKQLVMGMKREPGRPTDPI</sequence>
<name>A0A2H3AGX8_9AGAR</name>
<dbReference type="EMBL" id="KZ293582">
    <property type="protein sequence ID" value="PBK58196.1"/>
    <property type="molecule type" value="Genomic_DNA"/>
</dbReference>
<dbReference type="EMBL" id="KZ293583">
    <property type="protein sequence ID" value="PBK58195.1"/>
    <property type="molecule type" value="Genomic_DNA"/>
</dbReference>
<organism evidence="2 4">
    <name type="scientific">Armillaria solidipes</name>
    <dbReference type="NCBI Taxonomy" id="1076256"/>
    <lineage>
        <taxon>Eukaryota</taxon>
        <taxon>Fungi</taxon>
        <taxon>Dikarya</taxon>
        <taxon>Basidiomycota</taxon>
        <taxon>Agaricomycotina</taxon>
        <taxon>Agaricomycetes</taxon>
        <taxon>Agaricomycetidae</taxon>
        <taxon>Agaricales</taxon>
        <taxon>Marasmiineae</taxon>
        <taxon>Physalacriaceae</taxon>
        <taxon>Armillaria</taxon>
    </lineage>
</organism>
<reference evidence="4" key="1">
    <citation type="journal article" date="2017" name="Nat. Ecol. Evol.">
        <title>Genome expansion and lineage-specific genetic innovations in the forest pathogenic fungi Armillaria.</title>
        <authorList>
            <person name="Sipos G."/>
            <person name="Prasanna A.N."/>
            <person name="Walter M.C."/>
            <person name="O'Connor E."/>
            <person name="Balint B."/>
            <person name="Krizsan K."/>
            <person name="Kiss B."/>
            <person name="Hess J."/>
            <person name="Varga T."/>
            <person name="Slot J."/>
            <person name="Riley R."/>
            <person name="Boka B."/>
            <person name="Rigling D."/>
            <person name="Barry K."/>
            <person name="Lee J."/>
            <person name="Mihaltcheva S."/>
            <person name="LaButti K."/>
            <person name="Lipzen A."/>
            <person name="Waldron R."/>
            <person name="Moloney N.M."/>
            <person name="Sperisen C."/>
            <person name="Kredics L."/>
            <person name="Vagvoelgyi C."/>
            <person name="Patrignani A."/>
            <person name="Fitzpatrick D."/>
            <person name="Nagy I."/>
            <person name="Doyle S."/>
            <person name="Anderson J.B."/>
            <person name="Grigoriev I.V."/>
            <person name="Gueldener U."/>
            <person name="Muensterkoetter M."/>
            <person name="Nagy L.G."/>
        </authorList>
    </citation>
    <scope>NUCLEOTIDE SEQUENCE [LARGE SCALE GENOMIC DNA]</scope>
    <source>
        <strain evidence="4">28-4</strain>
    </source>
</reference>